<evidence type="ECO:0000313" key="5">
    <source>
        <dbReference type="Proteomes" id="UP000217005"/>
    </source>
</evidence>
<feature type="region of interest" description="Disordered" evidence="1">
    <location>
        <begin position="483"/>
        <end position="512"/>
    </location>
</feature>
<dbReference type="Proteomes" id="UP000217005">
    <property type="component" value="Unassembled WGS sequence"/>
</dbReference>
<name>A0A261SNU2_9BORD</name>
<proteinExistence type="predicted"/>
<feature type="transmembrane region" description="Helical" evidence="2">
    <location>
        <begin position="316"/>
        <end position="340"/>
    </location>
</feature>
<protein>
    <recommendedName>
        <fullName evidence="3">Phage tail lysozyme domain-containing protein</fullName>
    </recommendedName>
</protein>
<comment type="caution">
    <text evidence="4">The sequence shown here is derived from an EMBL/GenBank/DDBJ whole genome shotgun (WGS) entry which is preliminary data.</text>
</comment>
<dbReference type="AlphaFoldDB" id="A0A261SNU2"/>
<keyword evidence="2" id="KW-0812">Transmembrane</keyword>
<dbReference type="Pfam" id="PF18013">
    <property type="entry name" value="Phage_lysozyme2"/>
    <property type="match status" value="1"/>
</dbReference>
<dbReference type="EMBL" id="NEVL01000002">
    <property type="protein sequence ID" value="OZI39036.1"/>
    <property type="molecule type" value="Genomic_DNA"/>
</dbReference>
<evidence type="ECO:0000259" key="3">
    <source>
        <dbReference type="Pfam" id="PF18013"/>
    </source>
</evidence>
<gene>
    <name evidence="4" type="ORF">CEG14_05735</name>
</gene>
<feature type="transmembrane region" description="Helical" evidence="2">
    <location>
        <begin position="346"/>
        <end position="367"/>
    </location>
</feature>
<dbReference type="Gene3D" id="1.10.530.10">
    <property type="match status" value="1"/>
</dbReference>
<dbReference type="RefSeq" id="WP_094825410.1">
    <property type="nucleotide sequence ID" value="NZ_NEVL01000002.1"/>
</dbReference>
<keyword evidence="2" id="KW-1133">Transmembrane helix</keyword>
<dbReference type="OrthoDB" id="6775714at2"/>
<evidence type="ECO:0000256" key="1">
    <source>
        <dbReference type="SAM" id="MobiDB-lite"/>
    </source>
</evidence>
<reference evidence="4 5" key="1">
    <citation type="submission" date="2017-05" db="EMBL/GenBank/DDBJ databases">
        <title>Complete and WGS of Bordetella genogroups.</title>
        <authorList>
            <person name="Spilker T."/>
            <person name="LiPuma J."/>
        </authorList>
    </citation>
    <scope>NUCLEOTIDE SEQUENCE [LARGE SCALE GENOMIC DNA]</scope>
    <source>
        <strain evidence="4 5">AU17610</strain>
    </source>
</reference>
<organism evidence="4 5">
    <name type="scientific">Bordetella genomosp. 1</name>
    <dbReference type="NCBI Taxonomy" id="1395607"/>
    <lineage>
        <taxon>Bacteria</taxon>
        <taxon>Pseudomonadati</taxon>
        <taxon>Pseudomonadota</taxon>
        <taxon>Betaproteobacteria</taxon>
        <taxon>Burkholderiales</taxon>
        <taxon>Alcaligenaceae</taxon>
        <taxon>Bordetella</taxon>
    </lineage>
</organism>
<feature type="domain" description="Phage tail lysozyme" evidence="3">
    <location>
        <begin position="391"/>
        <end position="521"/>
    </location>
</feature>
<feature type="compositionally biased region" description="Basic and acidic residues" evidence="1">
    <location>
        <begin position="498"/>
        <end position="512"/>
    </location>
</feature>
<sequence length="604" mass="63469">MATILDALFVELKLNAKGFTQGIGQVQAGLKQTGAQSGVVSRQMEANGKQAAMAFSRVRNEVLALLAVFTAGVGLKSFTANTINTAASLGQMSKNLDMSTERLQAWQRAAERAGGSAEGITAQLRQSASEVAKFRRGMNAETLPAFFQFGGKVEDLKDGNSYLLARSRIVSELYKTDRARAALAAQLMGVSDDQFDLIKQGPAAIQQLVQAQEKRSAISGKDAQDALRLRNVYLDLRDTFEAVGTKVLVSLIPTFEKLAGRAQKLGDYLLANREGIVKWVDGLVNGFAEFAEKADKAAQSVGGWKNVLVGLAALKLLSIVTPMLSLAGALASIGASLGIIGGASGAAGVAALGSLATVAGGVALATYSKSLNVGEKGQLDALNSPALKSKKALDAIKFFEGKGYSREQATGIVANLMAESNLDPKAIGDGGQAVGVAQWHPTRQADFKKAFGIDLKDASLEQQLAFVDWELRNTEITAMEKLRAAKTPQQAGDAVSRYYERPKDREGEAEKRSAAAGALYAAAHRADVEAAGNSSAMSAVQASPTATGLSERPLPLSTENNHEVNINGPVTINTQATDAQGVAREFSALGGSQSLVNQSNTGMF</sequence>
<accession>A0A261SNU2</accession>
<keyword evidence="2" id="KW-0472">Membrane</keyword>
<evidence type="ECO:0000313" key="4">
    <source>
        <dbReference type="EMBL" id="OZI39036.1"/>
    </source>
</evidence>
<evidence type="ECO:0000256" key="2">
    <source>
        <dbReference type="SAM" id="Phobius"/>
    </source>
</evidence>
<dbReference type="InterPro" id="IPR041219">
    <property type="entry name" value="Phage_lysozyme2"/>
</dbReference>